<dbReference type="PANTHER" id="PTHR45947:SF3">
    <property type="entry name" value="SULFOQUINOVOSYL TRANSFERASE SQD2"/>
    <property type="match status" value="1"/>
</dbReference>
<name>A0A090JTP0_METFO</name>
<organism evidence="3">
    <name type="scientific">Methanobacterium formicicum</name>
    <dbReference type="NCBI Taxonomy" id="2162"/>
    <lineage>
        <taxon>Archaea</taxon>
        <taxon>Methanobacteriati</taxon>
        <taxon>Methanobacteriota</taxon>
        <taxon>Methanomada group</taxon>
        <taxon>Methanobacteria</taxon>
        <taxon>Methanobacteriales</taxon>
        <taxon>Methanobacteriaceae</taxon>
        <taxon>Methanobacterium</taxon>
    </lineage>
</organism>
<dbReference type="RefSeq" id="WP_048072099.1">
    <property type="nucleotide sequence ID" value="NZ_JARVXG010000051.1"/>
</dbReference>
<evidence type="ECO:0000259" key="2">
    <source>
        <dbReference type="Pfam" id="PF13439"/>
    </source>
</evidence>
<gene>
    <name evidence="3" type="ORF">DSM1535_0439</name>
</gene>
<feature type="domain" description="Glycosyl transferase family 1" evidence="1">
    <location>
        <begin position="200"/>
        <end position="360"/>
    </location>
</feature>
<dbReference type="InterPro" id="IPR028098">
    <property type="entry name" value="Glyco_trans_4-like_N"/>
</dbReference>
<dbReference type="AlphaFoldDB" id="A0A090JTP0"/>
<evidence type="ECO:0000259" key="1">
    <source>
        <dbReference type="Pfam" id="PF00534"/>
    </source>
</evidence>
<sequence>MDILILHNTFLPDYTGSSIRLYNLVSRIPYTISVVTPEKMVNGEYFRLKTEKINNIQIERVKSLSPPSIWKMPVFRYFYHEKKIFNHCKNEKFDIIQARSLPPYIVTAYKLHEKFKKPLLLELHPHEKDVNQFYMFYVMNILKIAKKASHTITLTNSLKNWVQKKYNLDSEKITVIPNGVDCEKFKPKNKSNTGESLRNKIGNPEKIVLYAGYLDQVNGMDLLIKTIPTIVRENPEISFVFIGNGPYYNKINQLSKKMSQVNLLKTVNHELMPDYYFTSDIFIIPRPSTISSELVTPLKLLEAMSMESVVLGSNVGGISEVITSEKNGYLYEKDDPKSFYDSLIDIIGKNNNRVGKNARKTILTEYNWDKSAKKLKNIYDSLIH</sequence>
<dbReference type="SUPFAM" id="SSF53756">
    <property type="entry name" value="UDP-Glycosyltransferase/glycogen phosphorylase"/>
    <property type="match status" value="1"/>
</dbReference>
<dbReference type="PATRIC" id="fig|2162.9.peg.458"/>
<proteinExistence type="predicted"/>
<evidence type="ECO:0008006" key="4">
    <source>
        <dbReference type="Google" id="ProtNLM"/>
    </source>
</evidence>
<dbReference type="InterPro" id="IPR001296">
    <property type="entry name" value="Glyco_trans_1"/>
</dbReference>
<dbReference type="PANTHER" id="PTHR45947">
    <property type="entry name" value="SULFOQUINOVOSYL TRANSFERASE SQD2"/>
    <property type="match status" value="1"/>
</dbReference>
<dbReference type="Gene3D" id="3.40.50.2000">
    <property type="entry name" value="Glycogen Phosphorylase B"/>
    <property type="match status" value="2"/>
</dbReference>
<dbReference type="EMBL" id="LN515531">
    <property type="protein sequence ID" value="CEA12801.1"/>
    <property type="molecule type" value="Genomic_DNA"/>
</dbReference>
<protein>
    <recommendedName>
        <fullName evidence="4">Group 1 glycosyl transferase</fullName>
    </recommendedName>
</protein>
<dbReference type="CDD" id="cd03801">
    <property type="entry name" value="GT4_PimA-like"/>
    <property type="match status" value="1"/>
</dbReference>
<dbReference type="KEGG" id="mfi:DSM1535_0439"/>
<accession>A0A090JTP0</accession>
<dbReference type="Pfam" id="PF13439">
    <property type="entry name" value="Glyco_transf_4"/>
    <property type="match status" value="1"/>
</dbReference>
<evidence type="ECO:0000313" key="3">
    <source>
        <dbReference type="EMBL" id="CEA12801.1"/>
    </source>
</evidence>
<dbReference type="GO" id="GO:0016757">
    <property type="term" value="F:glycosyltransferase activity"/>
    <property type="evidence" value="ECO:0007669"/>
    <property type="project" value="InterPro"/>
</dbReference>
<feature type="domain" description="Glycosyltransferase subfamily 4-like N-terminal" evidence="2">
    <location>
        <begin position="56"/>
        <end position="183"/>
    </location>
</feature>
<reference evidence="3" key="1">
    <citation type="submission" date="2014-08" db="EMBL/GenBank/DDBJ databases">
        <authorList>
            <person name="Wibberg D."/>
        </authorList>
    </citation>
    <scope>NUCLEOTIDE SEQUENCE</scope>
</reference>
<dbReference type="Pfam" id="PF00534">
    <property type="entry name" value="Glycos_transf_1"/>
    <property type="match status" value="1"/>
</dbReference>
<dbReference type="InterPro" id="IPR050194">
    <property type="entry name" value="Glycosyltransferase_grp1"/>
</dbReference>